<comment type="caution">
    <text evidence="1">The sequence shown here is derived from an EMBL/GenBank/DDBJ whole genome shotgun (WGS) entry which is preliminary data.</text>
</comment>
<dbReference type="EMBL" id="RFLX01000101">
    <property type="protein sequence ID" value="RMI14578.1"/>
    <property type="molecule type" value="Genomic_DNA"/>
</dbReference>
<dbReference type="InParanoid" id="A0A3A9JRK3"/>
<gene>
    <name evidence="1" type="ORF">D6Z83_15220</name>
    <name evidence="2" type="ORF">EBE87_27715</name>
</gene>
<accession>A0A3A9JRK3</accession>
<dbReference type="OrthoDB" id="9994062at2"/>
<evidence type="ECO:0000313" key="2">
    <source>
        <dbReference type="EMBL" id="RMI14578.1"/>
    </source>
</evidence>
<proteinExistence type="predicted"/>
<reference evidence="1 4" key="1">
    <citation type="submission" date="2018-09" db="EMBL/GenBank/DDBJ databases">
        <title>Roseomonas sp. nov., isolated from feces of Tibetan antelopes in the Qinghai-Tibet plateau, China.</title>
        <authorList>
            <person name="Tian Z."/>
        </authorList>
    </citation>
    <scope>NUCLEOTIDE SEQUENCE [LARGE SCALE GENOMIC DNA]</scope>
    <source>
        <strain evidence="2 3">Z23</strain>
        <strain evidence="1 4">Z24</strain>
    </source>
</reference>
<dbReference type="EMBL" id="RAQU01000093">
    <property type="protein sequence ID" value="RKK03308.1"/>
    <property type="molecule type" value="Genomic_DNA"/>
</dbReference>
<evidence type="ECO:0000313" key="4">
    <source>
        <dbReference type="Proteomes" id="UP000278036"/>
    </source>
</evidence>
<dbReference type="AlphaFoldDB" id="A0A3A9JRK3"/>
<keyword evidence="3" id="KW-1185">Reference proteome</keyword>
<sequence length="81" mass="9002">MKKPTFSQALAAETAPVIEDTPLPPAKVKKSDGRVTTTIRIPETWLDELKQVALNEKTKLNDLLLSGAKHELEVRGRLPKK</sequence>
<dbReference type="Proteomes" id="UP000278036">
    <property type="component" value="Unassembled WGS sequence"/>
</dbReference>
<protein>
    <recommendedName>
        <fullName evidence="5">Toxin-antitoxin system HicB family antitoxin</fullName>
    </recommendedName>
</protein>
<name>A0A3A9JRK3_9PROT</name>
<organism evidence="1 4">
    <name type="scientific">Teichococcus wenyumeiae</name>
    <dbReference type="NCBI Taxonomy" id="2478470"/>
    <lineage>
        <taxon>Bacteria</taxon>
        <taxon>Pseudomonadati</taxon>
        <taxon>Pseudomonadota</taxon>
        <taxon>Alphaproteobacteria</taxon>
        <taxon>Acetobacterales</taxon>
        <taxon>Roseomonadaceae</taxon>
        <taxon>Roseomonas</taxon>
    </lineage>
</organism>
<evidence type="ECO:0000313" key="3">
    <source>
        <dbReference type="Proteomes" id="UP000274097"/>
    </source>
</evidence>
<dbReference type="Proteomes" id="UP000274097">
    <property type="component" value="Unassembled WGS sequence"/>
</dbReference>
<dbReference type="RefSeq" id="WP_120639140.1">
    <property type="nucleotide sequence ID" value="NZ_RAQU01000093.1"/>
</dbReference>
<evidence type="ECO:0008006" key="5">
    <source>
        <dbReference type="Google" id="ProtNLM"/>
    </source>
</evidence>
<evidence type="ECO:0000313" key="1">
    <source>
        <dbReference type="EMBL" id="RKK03308.1"/>
    </source>
</evidence>